<sequence length="258" mass="26648">TSGTTYEPQRFDNVLTGANQTGGRFRINMSTDVALGGYANAFKAQVELNDSGGSVGLLSVGCFELVLPTGGIGALSCLELEMTCPATGFATGQNFPSYIFANCTGTTIAGFQDGGVFVHFDAGNVAATGNLIGANYSTIRLAFGNAPAWTNYYIPLSTAEGTFTTVKPILQGATGAGRLTQTYNGVKAIQSYTTCGSTNTGTTYEPQLFDNTLTGAGQVGGRFRVNMTTDVRLGGWANAFKASIACSTNGSTTGVMSV</sequence>
<protein>
    <submittedName>
        <fullName evidence="1">Uncharacterized protein</fullName>
    </submittedName>
</protein>
<feature type="non-terminal residue" evidence="1">
    <location>
        <position position="258"/>
    </location>
</feature>
<organism evidence="1">
    <name type="scientific">marine sediment metagenome</name>
    <dbReference type="NCBI Taxonomy" id="412755"/>
    <lineage>
        <taxon>unclassified sequences</taxon>
        <taxon>metagenomes</taxon>
        <taxon>ecological metagenomes</taxon>
    </lineage>
</organism>
<name>X0VK79_9ZZZZ</name>
<reference evidence="1" key="1">
    <citation type="journal article" date="2014" name="Front. Microbiol.">
        <title>High frequency of phylogenetically diverse reductive dehalogenase-homologous genes in deep subseafloor sedimentary metagenomes.</title>
        <authorList>
            <person name="Kawai M."/>
            <person name="Futagami T."/>
            <person name="Toyoda A."/>
            <person name="Takaki Y."/>
            <person name="Nishi S."/>
            <person name="Hori S."/>
            <person name="Arai W."/>
            <person name="Tsubouchi T."/>
            <person name="Morono Y."/>
            <person name="Uchiyama I."/>
            <person name="Ito T."/>
            <person name="Fujiyama A."/>
            <person name="Inagaki F."/>
            <person name="Takami H."/>
        </authorList>
    </citation>
    <scope>NUCLEOTIDE SEQUENCE</scope>
    <source>
        <strain evidence="1">Expedition CK06-06</strain>
    </source>
</reference>
<comment type="caution">
    <text evidence="1">The sequence shown here is derived from an EMBL/GenBank/DDBJ whole genome shotgun (WGS) entry which is preliminary data.</text>
</comment>
<dbReference type="EMBL" id="BARS01035453">
    <property type="protein sequence ID" value="GAG18694.1"/>
    <property type="molecule type" value="Genomic_DNA"/>
</dbReference>
<proteinExistence type="predicted"/>
<gene>
    <name evidence="1" type="ORF">S01H1_54619</name>
</gene>
<evidence type="ECO:0000313" key="1">
    <source>
        <dbReference type="EMBL" id="GAG18694.1"/>
    </source>
</evidence>
<accession>X0VK79</accession>
<dbReference type="AlphaFoldDB" id="X0VK79"/>
<feature type="non-terminal residue" evidence="1">
    <location>
        <position position="1"/>
    </location>
</feature>